<dbReference type="AlphaFoldDB" id="V6LYH9"/>
<feature type="coiled-coil region" evidence="1">
    <location>
        <begin position="149"/>
        <end position="211"/>
    </location>
</feature>
<reference evidence="2 3" key="1">
    <citation type="journal article" date="2014" name="PLoS Genet.">
        <title>The Genome of Spironucleus salmonicida Highlights a Fish Pathogen Adapted to Fluctuating Environments.</title>
        <authorList>
            <person name="Xu F."/>
            <person name="Jerlstrom-Hultqvist J."/>
            <person name="Einarsson E."/>
            <person name="Astvaldsson A."/>
            <person name="Svard S.G."/>
            <person name="Andersson J.O."/>
        </authorList>
    </citation>
    <scope>NUCLEOTIDE SEQUENCE</scope>
    <source>
        <strain evidence="3">ATCC 50377</strain>
    </source>
</reference>
<keyword evidence="4" id="KW-1185">Reference proteome</keyword>
<accession>V6LYH9</accession>
<dbReference type="EMBL" id="KI545953">
    <property type="protein sequence ID" value="EST49303.1"/>
    <property type="molecule type" value="Genomic_DNA"/>
</dbReference>
<proteinExistence type="predicted"/>
<evidence type="ECO:0000313" key="3">
    <source>
        <dbReference type="EMBL" id="KAH0570555.1"/>
    </source>
</evidence>
<evidence type="ECO:0000313" key="4">
    <source>
        <dbReference type="Proteomes" id="UP000018208"/>
    </source>
</evidence>
<gene>
    <name evidence="2" type="ORF">SS50377_10527</name>
    <name evidence="3" type="ORF">SS50377_26835</name>
</gene>
<keyword evidence="1" id="KW-0175">Coiled coil</keyword>
<dbReference type="Proteomes" id="UP000018208">
    <property type="component" value="Unassembled WGS sequence"/>
</dbReference>
<evidence type="ECO:0000256" key="1">
    <source>
        <dbReference type="SAM" id="Coils"/>
    </source>
</evidence>
<name>V6LYH9_9EUKA</name>
<organism evidence="2">
    <name type="scientific">Spironucleus salmonicida</name>
    <dbReference type="NCBI Taxonomy" id="348837"/>
    <lineage>
        <taxon>Eukaryota</taxon>
        <taxon>Metamonada</taxon>
        <taxon>Diplomonadida</taxon>
        <taxon>Hexamitidae</taxon>
        <taxon>Hexamitinae</taxon>
        <taxon>Spironucleus</taxon>
    </lineage>
</organism>
<dbReference type="EMBL" id="AUWU02000007">
    <property type="protein sequence ID" value="KAH0570555.1"/>
    <property type="molecule type" value="Genomic_DNA"/>
</dbReference>
<reference evidence="3" key="2">
    <citation type="submission" date="2020-12" db="EMBL/GenBank/DDBJ databases">
        <title>New Spironucleus salmonicida genome in near-complete chromosomes.</title>
        <authorList>
            <person name="Xu F."/>
            <person name="Kurt Z."/>
            <person name="Jimenez-Gonzalez A."/>
            <person name="Astvaldsson A."/>
            <person name="Andersson J.O."/>
            <person name="Svard S.G."/>
        </authorList>
    </citation>
    <scope>NUCLEOTIDE SEQUENCE</scope>
    <source>
        <strain evidence="3">ATCC 50377</strain>
    </source>
</reference>
<sequence length="237" mass="27211">MEFNILETISQLSNSSKLNQTEQSAIIYLCDQFFAAKKQNSQLITDLSNLQSQFLSQKINIQQNQMCNNQNITQTTEIQPKYFQKSPLPSHSSLSNGPIASPQFDFAPITQKFTFDPDEYEQNAPLTASQIKKYQNFNENDFLELAENAENFKKIAIRAEEENQFLNQEKLQILQENAENSMIASQQMERAAVAEAEIRKLKDQLLLAESDGLRSQLREVSREGINNLEFLEDIIFD</sequence>
<evidence type="ECO:0000313" key="2">
    <source>
        <dbReference type="EMBL" id="EST49303.1"/>
    </source>
</evidence>
<protein>
    <submittedName>
        <fullName evidence="2">Uncharacterized protein</fullName>
    </submittedName>
</protein>
<dbReference type="VEuPathDB" id="GiardiaDB:SS50377_26835"/>